<feature type="transmembrane region" description="Helical" evidence="9">
    <location>
        <begin position="260"/>
        <end position="288"/>
    </location>
</feature>
<evidence type="ECO:0000256" key="7">
    <source>
        <dbReference type="ARBA" id="ARBA00023136"/>
    </source>
</evidence>
<evidence type="ECO:0000256" key="8">
    <source>
        <dbReference type="ARBA" id="ARBA00031293"/>
    </source>
</evidence>
<evidence type="ECO:0000313" key="10">
    <source>
        <dbReference type="EMBL" id="QCO23279.1"/>
    </source>
</evidence>
<organism evidence="10 11">
    <name type="scientific">Spiroplasma melliferum</name>
    <dbReference type="NCBI Taxonomy" id="2134"/>
    <lineage>
        <taxon>Bacteria</taxon>
        <taxon>Bacillati</taxon>
        <taxon>Mycoplasmatota</taxon>
        <taxon>Mollicutes</taxon>
        <taxon>Entomoplasmatales</taxon>
        <taxon>Spiroplasmataceae</taxon>
        <taxon>Spiroplasma</taxon>
    </lineage>
</organism>
<keyword evidence="7 9" id="KW-0472">Membrane</keyword>
<dbReference type="EMBL" id="CP029202">
    <property type="protein sequence ID" value="QCO23279.1"/>
    <property type="molecule type" value="Genomic_DNA"/>
</dbReference>
<dbReference type="PANTHER" id="PTHR42865">
    <property type="entry name" value="PROTON/GLUTAMATE-ASPARTATE SYMPORTER"/>
    <property type="match status" value="1"/>
</dbReference>
<feature type="transmembrane region" description="Helical" evidence="9">
    <location>
        <begin position="51"/>
        <end position="72"/>
    </location>
</feature>
<feature type="transmembrane region" description="Helical" evidence="9">
    <location>
        <begin position="432"/>
        <end position="457"/>
    </location>
</feature>
<keyword evidence="6 9" id="KW-1133">Transmembrane helix</keyword>
<evidence type="ECO:0000256" key="5">
    <source>
        <dbReference type="ARBA" id="ARBA00022692"/>
    </source>
</evidence>
<dbReference type="Pfam" id="PF00375">
    <property type="entry name" value="SDF"/>
    <property type="match status" value="1"/>
</dbReference>
<dbReference type="Gene3D" id="1.10.3860.10">
    <property type="entry name" value="Sodium:dicarboxylate symporter"/>
    <property type="match status" value="1"/>
</dbReference>
<feature type="transmembrane region" description="Helical" evidence="9">
    <location>
        <begin position="156"/>
        <end position="182"/>
    </location>
</feature>
<feature type="transmembrane region" description="Helical" evidence="9">
    <location>
        <begin position="406"/>
        <end position="426"/>
    </location>
</feature>
<evidence type="ECO:0000256" key="9">
    <source>
        <dbReference type="SAM" id="Phobius"/>
    </source>
</evidence>
<accession>A0ABX5UC33</accession>
<proteinExistence type="inferred from homology"/>
<evidence type="ECO:0000256" key="6">
    <source>
        <dbReference type="ARBA" id="ARBA00022989"/>
    </source>
</evidence>
<evidence type="ECO:0000256" key="2">
    <source>
        <dbReference type="ARBA" id="ARBA00006148"/>
    </source>
</evidence>
<name>A0ABX5UC33_SPIME</name>
<dbReference type="InterPro" id="IPR036458">
    <property type="entry name" value="Na:dicarbo_symporter_sf"/>
</dbReference>
<evidence type="ECO:0000256" key="1">
    <source>
        <dbReference type="ARBA" id="ARBA00004141"/>
    </source>
</evidence>
<feature type="transmembrane region" description="Helical" evidence="9">
    <location>
        <begin position="294"/>
        <end position="322"/>
    </location>
</feature>
<feature type="transmembrane region" description="Helical" evidence="9">
    <location>
        <begin position="123"/>
        <end position="144"/>
    </location>
</feature>
<comment type="similarity">
    <text evidence="2">Belongs to the dicarboxylate/amino acid:cation symporter (DAACS) (TC 2.A.23) family.</text>
</comment>
<keyword evidence="4" id="KW-0813">Transport</keyword>
<evidence type="ECO:0000256" key="4">
    <source>
        <dbReference type="ARBA" id="ARBA00022448"/>
    </source>
</evidence>
<evidence type="ECO:0000313" key="11">
    <source>
        <dbReference type="Proteomes" id="UP000298715"/>
    </source>
</evidence>
<evidence type="ECO:0000256" key="3">
    <source>
        <dbReference type="ARBA" id="ARBA00022031"/>
    </source>
</evidence>
<dbReference type="PANTHER" id="PTHR42865:SF5">
    <property type="entry name" value="L-CYSTINE TRANSPORTER TCYP"/>
    <property type="match status" value="1"/>
</dbReference>
<keyword evidence="11" id="KW-1185">Reference proteome</keyword>
<dbReference type="InterPro" id="IPR001991">
    <property type="entry name" value="Na-dicarboxylate_symporter"/>
</dbReference>
<dbReference type="SUPFAM" id="SSF118215">
    <property type="entry name" value="Proton glutamate symport protein"/>
    <property type="match status" value="1"/>
</dbReference>
<protein>
    <recommendedName>
        <fullName evidence="3">L-cystine uptake protein TcyP</fullName>
    </recommendedName>
    <alternativeName>
        <fullName evidence="8">Transporter of cystine TcyP</fullName>
    </alternativeName>
</protein>
<feature type="transmembrane region" description="Helical" evidence="9">
    <location>
        <begin position="24"/>
        <end position="44"/>
    </location>
</feature>
<reference evidence="10 11" key="1">
    <citation type="submission" date="2018-05" db="EMBL/GenBank/DDBJ databases">
        <title>Compelete Genome Sequence of Spiroplasma melliferum.</title>
        <authorList>
            <person name="Davis R.E."/>
            <person name="Shao J.Y."/>
            <person name="Zhao Y."/>
            <person name="Gasparich G.E."/>
        </authorList>
    </citation>
    <scope>NUCLEOTIDE SEQUENCE [LARGE SCALE GENOMIC DNA]</scope>
    <source>
        <strain evidence="10 11">AS576</strain>
    </source>
</reference>
<feature type="transmembrane region" description="Helical" evidence="9">
    <location>
        <begin position="220"/>
        <end position="239"/>
    </location>
</feature>
<comment type="subcellular location">
    <subcellularLocation>
        <location evidence="1">Membrane</location>
        <topology evidence="1">Multi-pass membrane protein</topology>
    </subcellularLocation>
</comment>
<sequence length="525" mass="57661">MYFNLLFSSGNNNPLHDFLSISTWQSLVSILIFFGIMVLLWFWIKKTKMRFIFRVLLGLAIGLIFGITIQAINGFPYNTTEPSGSMINPVIPDPNDSGKTIPNNIYVLWVHEFSIWVNLFRMIFLNAILLMTVPVVFLAIARAVSKPGKDVSSRRGTIITITILLLNVAAMFIISLFIGIAFNIGNGFTISGSGSYDKDASKPLPEIIWNYVPSNFVQPFLLGTILPVMVIAGLIGLAVKKSTKRHPEDMQKIRDGFDRWWTIIMSCLMFIIKLMPYAVMSMITYAIISRPIGYLAQIGIVVGVGYLCLIIALIWHSLLLTLSGVNPFKWWKFAIKPVIQGFTTQSSNATLPLTMEVLKDDMKVKENLVGISAPLTTTMGLTGCAGVQAGIIVSFISTAGLYDLTVANFFIVLLVVVVASLGIAGVPGTASVVTAGVLGGIGLGTLYVPVYAIIGALDGLFDMGRTSVNVAGGLQATTIAARLTNSLENEDLILFKWSRLRRKRNREKKEKTRIKAESFIFILVI</sequence>
<dbReference type="Proteomes" id="UP000298715">
    <property type="component" value="Chromosome"/>
</dbReference>
<keyword evidence="5 9" id="KW-0812">Transmembrane</keyword>
<gene>
    <name evidence="10" type="ORF">SRED_001742</name>
</gene>